<evidence type="ECO:0000313" key="3">
    <source>
        <dbReference type="Proteomes" id="UP001165542"/>
    </source>
</evidence>
<evidence type="ECO:0000313" key="2">
    <source>
        <dbReference type="EMBL" id="MCS2611018.1"/>
    </source>
</evidence>
<name>A0ABT2EHF0_9GAMM</name>
<proteinExistence type="predicted"/>
<dbReference type="Pfam" id="PF11158">
    <property type="entry name" value="DUF2938"/>
    <property type="match status" value="1"/>
</dbReference>
<dbReference type="Proteomes" id="UP001165542">
    <property type="component" value="Unassembled WGS sequence"/>
</dbReference>
<sequence>MNLLEILAVGVVATAASDIWQQAQRPVTGIPAANWPVTGRWVLGWREGRFYDPMIGSRTRLKGEATVGWLFHYLIGVIYGGIYLYLAYAVFNTLPTLLNGLIFGLITLAAPFLLMKPALGGGLFGLKAPEPRKGLFLSISAHAVFGVGLYVGELLYRGLV</sequence>
<comment type="caution">
    <text evidence="2">The sequence shown here is derived from an EMBL/GenBank/DDBJ whole genome shotgun (WGS) entry which is preliminary data.</text>
</comment>
<organism evidence="2 3">
    <name type="scientific">Halomonas dongshanensis</name>
    <dbReference type="NCBI Taxonomy" id="2890835"/>
    <lineage>
        <taxon>Bacteria</taxon>
        <taxon>Pseudomonadati</taxon>
        <taxon>Pseudomonadota</taxon>
        <taxon>Gammaproteobacteria</taxon>
        <taxon>Oceanospirillales</taxon>
        <taxon>Halomonadaceae</taxon>
        <taxon>Halomonas</taxon>
    </lineage>
</organism>
<gene>
    <name evidence="2" type="ORF">LLY24_17020</name>
</gene>
<accession>A0ABT2EHF0</accession>
<dbReference type="RefSeq" id="WP_259037510.1">
    <property type="nucleotide sequence ID" value="NZ_JAJISC010000009.1"/>
</dbReference>
<evidence type="ECO:0000256" key="1">
    <source>
        <dbReference type="SAM" id="Phobius"/>
    </source>
</evidence>
<protein>
    <submittedName>
        <fullName evidence="2">DUF2938 domain-containing protein</fullName>
    </submittedName>
</protein>
<dbReference type="InterPro" id="IPR021329">
    <property type="entry name" value="DUF2938"/>
</dbReference>
<keyword evidence="1" id="KW-1133">Transmembrane helix</keyword>
<feature type="transmembrane region" description="Helical" evidence="1">
    <location>
        <begin position="135"/>
        <end position="156"/>
    </location>
</feature>
<dbReference type="EMBL" id="JAJISC010000009">
    <property type="protein sequence ID" value="MCS2611018.1"/>
    <property type="molecule type" value="Genomic_DNA"/>
</dbReference>
<keyword evidence="1" id="KW-0472">Membrane</keyword>
<reference evidence="2" key="1">
    <citation type="submission" date="2021-11" db="EMBL/GenBank/DDBJ databases">
        <title>Halomonas sp., isolated from a coastal aquaculture zone in Dongshan Bay.</title>
        <authorList>
            <person name="Lin W."/>
        </authorList>
    </citation>
    <scope>NUCLEOTIDE SEQUENCE</scope>
    <source>
        <strain evidence="2">Yzlin-01</strain>
    </source>
</reference>
<keyword evidence="1" id="KW-0812">Transmembrane</keyword>
<feature type="transmembrane region" description="Helical" evidence="1">
    <location>
        <begin position="97"/>
        <end position="114"/>
    </location>
</feature>
<keyword evidence="3" id="KW-1185">Reference proteome</keyword>
<feature type="transmembrane region" description="Helical" evidence="1">
    <location>
        <begin position="67"/>
        <end position="91"/>
    </location>
</feature>